<protein>
    <submittedName>
        <fullName evidence="2">Uncharacterized protein</fullName>
    </submittedName>
</protein>
<reference evidence="2" key="1">
    <citation type="journal article" date="2016" name="Genom Data">
        <title>Isolation and complete genome sequencing of Mimivirus bombay, a Giant Virus in sewage of Mumbai, India.</title>
        <authorList>
            <person name="Chatterjee A."/>
            <person name="Ali F."/>
            <person name="Bange D."/>
            <person name="Kondabagil K."/>
        </authorList>
    </citation>
    <scope>NUCLEOTIDE SEQUENCE [LARGE SCALE GENOMIC DNA]</scope>
    <source>
        <strain evidence="2">1</strain>
    </source>
</reference>
<organism evidence="2 3">
    <name type="scientific">Mimivirus Bombay</name>
    <dbReference type="NCBI Taxonomy" id="1835008"/>
    <lineage>
        <taxon>Viruses</taxon>
        <taxon>Varidnaviria</taxon>
        <taxon>Bamfordvirae</taxon>
        <taxon>Nucleocytoviricota</taxon>
        <taxon>Megaviricetes</taxon>
        <taxon>Imitervirales</taxon>
        <taxon>Mimiviridae</taxon>
        <taxon>Megamimivirinae</taxon>
        <taxon>Mimivirus</taxon>
        <taxon>Mimivirus bradfordmassiliense</taxon>
    </lineage>
</organism>
<feature type="transmembrane region" description="Helical" evidence="1">
    <location>
        <begin position="66"/>
        <end position="94"/>
    </location>
</feature>
<dbReference type="EMBL" id="KU761889">
    <property type="protein sequence ID" value="AMZ03328.1"/>
    <property type="molecule type" value="Genomic_DNA"/>
</dbReference>
<name>A0A159ZS64_MIMIV</name>
<sequence>MSLFKGFMINLFLTPIPDSPMNLLTIGTGIIGVIGGILVVKGFTFFDKCYNKNSTNNSNSDECLPIFIGGLLGGIIGIATGFSITIIIAITLAIKSIINCVESQ</sequence>
<evidence type="ECO:0000313" key="3">
    <source>
        <dbReference type="Proteomes" id="UP000241559"/>
    </source>
</evidence>
<accession>A0A159ZS64</accession>
<feature type="transmembrane region" description="Helical" evidence="1">
    <location>
        <begin position="21"/>
        <end position="46"/>
    </location>
</feature>
<keyword evidence="1" id="KW-1133">Transmembrane helix</keyword>
<dbReference type="Proteomes" id="UP000241559">
    <property type="component" value="Segment"/>
</dbReference>
<evidence type="ECO:0000313" key="2">
    <source>
        <dbReference type="EMBL" id="AMZ03328.1"/>
    </source>
</evidence>
<evidence type="ECO:0000256" key="1">
    <source>
        <dbReference type="SAM" id="Phobius"/>
    </source>
</evidence>
<keyword evidence="1" id="KW-0812">Transmembrane</keyword>
<keyword evidence="1" id="KW-0472">Membrane</keyword>
<proteinExistence type="predicted"/>